<dbReference type="GeneID" id="5544827"/>
<evidence type="ECO:0000256" key="6">
    <source>
        <dbReference type="ARBA" id="ARBA00022771"/>
    </source>
</evidence>
<keyword evidence="14" id="KW-1185">Reference proteome</keyword>
<dbReference type="EMBL" id="DS480419">
    <property type="protein sequence ID" value="EDO16672.1"/>
    <property type="molecule type" value="Genomic_DNA"/>
</dbReference>
<evidence type="ECO:0000256" key="5">
    <source>
        <dbReference type="ARBA" id="ARBA00022723"/>
    </source>
</evidence>
<protein>
    <recommendedName>
        <fullName evidence="12">RING-type domain-containing protein</fullName>
    </recommendedName>
</protein>
<keyword evidence="6 11" id="KW-0863">Zinc-finger</keyword>
<evidence type="ECO:0000256" key="9">
    <source>
        <dbReference type="ARBA" id="ARBA00022989"/>
    </source>
</evidence>
<evidence type="ECO:0000256" key="4">
    <source>
        <dbReference type="ARBA" id="ARBA00022692"/>
    </source>
</evidence>
<dbReference type="OMA" id="EEDWGMY"/>
<dbReference type="SMART" id="SM00184">
    <property type="entry name" value="RING"/>
    <property type="match status" value="1"/>
</dbReference>
<keyword evidence="4" id="KW-0812">Transmembrane</keyword>
<evidence type="ECO:0000313" key="14">
    <source>
        <dbReference type="Proteomes" id="UP000000267"/>
    </source>
</evidence>
<dbReference type="RefSeq" id="XP_001644530.1">
    <property type="nucleotide sequence ID" value="XM_001644480.1"/>
</dbReference>
<dbReference type="HOGENOM" id="CLU_076142_1_2_1"/>
<name>A7TM30_VANPO</name>
<dbReference type="InterPro" id="IPR001841">
    <property type="entry name" value="Znf_RING"/>
</dbReference>
<dbReference type="PhylomeDB" id="A7TM30"/>
<dbReference type="PANTHER" id="PTHR45768">
    <property type="entry name" value="E3 UBIQUITIN-PROTEIN LIGASE RNF13-LIKE"/>
    <property type="match status" value="1"/>
</dbReference>
<evidence type="ECO:0000259" key="12">
    <source>
        <dbReference type="PROSITE" id="PS50089"/>
    </source>
</evidence>
<dbReference type="SUPFAM" id="SSF57850">
    <property type="entry name" value="RING/U-box"/>
    <property type="match status" value="1"/>
</dbReference>
<dbReference type="AlphaFoldDB" id="A7TM30"/>
<dbReference type="PANTHER" id="PTHR45768:SF18">
    <property type="entry name" value="RING-H2 FINGER PROTEIN ATL47-RELATED"/>
    <property type="match status" value="1"/>
</dbReference>
<comment type="pathway">
    <text evidence="2">Protein modification; protein ubiquitination.</text>
</comment>
<organism evidence="14">
    <name type="scientific">Vanderwaltozyma polyspora (strain ATCC 22028 / DSM 70294 / BCRC 21397 / CBS 2163 / NBRC 10782 / NRRL Y-8283 / UCD 57-17)</name>
    <name type="common">Kluyveromyces polysporus</name>
    <dbReference type="NCBI Taxonomy" id="436907"/>
    <lineage>
        <taxon>Eukaryota</taxon>
        <taxon>Fungi</taxon>
        <taxon>Dikarya</taxon>
        <taxon>Ascomycota</taxon>
        <taxon>Saccharomycotina</taxon>
        <taxon>Saccharomycetes</taxon>
        <taxon>Saccharomycetales</taxon>
        <taxon>Saccharomycetaceae</taxon>
        <taxon>Vanderwaltozyma</taxon>
    </lineage>
</organism>
<keyword evidence="8" id="KW-0862">Zinc</keyword>
<keyword evidence="5" id="KW-0479">Metal-binding</keyword>
<evidence type="ECO:0000256" key="8">
    <source>
        <dbReference type="ARBA" id="ARBA00022833"/>
    </source>
</evidence>
<dbReference type="PROSITE" id="PS50089">
    <property type="entry name" value="ZF_RING_2"/>
    <property type="match status" value="1"/>
</dbReference>
<keyword evidence="9" id="KW-1133">Transmembrane helix</keyword>
<evidence type="ECO:0000313" key="13">
    <source>
        <dbReference type="EMBL" id="EDO16672.1"/>
    </source>
</evidence>
<dbReference type="GO" id="GO:0016740">
    <property type="term" value="F:transferase activity"/>
    <property type="evidence" value="ECO:0007669"/>
    <property type="project" value="UniProtKB-KW"/>
</dbReference>
<dbReference type="OrthoDB" id="8062037at2759"/>
<keyword evidence="7" id="KW-0833">Ubl conjugation pathway</keyword>
<accession>A7TM30</accession>
<dbReference type="GO" id="GO:0008270">
    <property type="term" value="F:zinc ion binding"/>
    <property type="evidence" value="ECO:0007669"/>
    <property type="project" value="UniProtKB-KW"/>
</dbReference>
<dbReference type="Pfam" id="PF13639">
    <property type="entry name" value="zf-RING_2"/>
    <property type="match status" value="1"/>
</dbReference>
<dbReference type="eggNOG" id="KOG0800">
    <property type="taxonomic scope" value="Eukaryota"/>
</dbReference>
<dbReference type="InterPro" id="IPR013083">
    <property type="entry name" value="Znf_RING/FYVE/PHD"/>
</dbReference>
<dbReference type="FunCoup" id="A7TM30">
    <property type="interactions" value="19"/>
</dbReference>
<evidence type="ECO:0000256" key="11">
    <source>
        <dbReference type="PROSITE-ProRule" id="PRU00175"/>
    </source>
</evidence>
<dbReference type="STRING" id="436907.A7TM30"/>
<evidence type="ECO:0000256" key="2">
    <source>
        <dbReference type="ARBA" id="ARBA00004906"/>
    </source>
</evidence>
<evidence type="ECO:0000256" key="10">
    <source>
        <dbReference type="ARBA" id="ARBA00023136"/>
    </source>
</evidence>
<evidence type="ECO:0000256" key="3">
    <source>
        <dbReference type="ARBA" id="ARBA00022679"/>
    </source>
</evidence>
<dbReference type="Proteomes" id="UP000000267">
    <property type="component" value="Unassembled WGS sequence"/>
</dbReference>
<dbReference type="Gene3D" id="3.30.40.10">
    <property type="entry name" value="Zinc/RING finger domain, C3HC4 (zinc finger)"/>
    <property type="match status" value="1"/>
</dbReference>
<evidence type="ECO:0000256" key="7">
    <source>
        <dbReference type="ARBA" id="ARBA00022786"/>
    </source>
</evidence>
<keyword evidence="10" id="KW-0472">Membrane</keyword>
<feature type="domain" description="RING-type" evidence="12">
    <location>
        <begin position="34"/>
        <end position="78"/>
    </location>
</feature>
<gene>
    <name evidence="13" type="ORF">Kpol_1052p19</name>
</gene>
<dbReference type="InParanoid" id="A7TM30"/>
<keyword evidence="3" id="KW-0808">Transferase</keyword>
<dbReference type="KEGG" id="vpo:Kpol_1052p19"/>
<dbReference type="GO" id="GO:0016020">
    <property type="term" value="C:membrane"/>
    <property type="evidence" value="ECO:0007669"/>
    <property type="project" value="UniProtKB-SubCell"/>
</dbReference>
<comment type="subcellular location">
    <subcellularLocation>
        <location evidence="1">Membrane</location>
        <topology evidence="1">Single-pass membrane protein</topology>
    </subcellularLocation>
</comment>
<proteinExistence type="predicted"/>
<sequence length="103" mass="11680">MNDNSSEKGCSESFISSLPRLKLSDLKDPINDSCSICCCTYADDKYPLISKLPHCGHNFDYECLSIWLSKNKTCPMCRDDITSHKEVIDTSNVELEEDWGMYG</sequence>
<evidence type="ECO:0000256" key="1">
    <source>
        <dbReference type="ARBA" id="ARBA00004167"/>
    </source>
</evidence>
<reference evidence="13 14" key="1">
    <citation type="journal article" date="2007" name="Proc. Natl. Acad. Sci. U.S.A.">
        <title>Independent sorting-out of thousands of duplicated gene pairs in two yeast species descended from a whole-genome duplication.</title>
        <authorList>
            <person name="Scannell D.R."/>
            <person name="Frank A.C."/>
            <person name="Conant G.C."/>
            <person name="Byrne K.P."/>
            <person name="Woolfit M."/>
            <person name="Wolfe K.H."/>
        </authorList>
    </citation>
    <scope>NUCLEOTIDE SEQUENCE [LARGE SCALE GENOMIC DNA]</scope>
    <source>
        <strain evidence="14">ATCC 22028 / DSM 70294 / BCRC 21397 / CBS 2163 / NBRC 10782 / NRRL Y-8283 / UCD 57-17</strain>
    </source>
</reference>